<dbReference type="CDD" id="cd00333">
    <property type="entry name" value="MIP"/>
    <property type="match status" value="1"/>
</dbReference>
<dbReference type="InterPro" id="IPR022357">
    <property type="entry name" value="MIP_CS"/>
</dbReference>
<comment type="similarity">
    <text evidence="7">Belongs to the MIP/aquaporin (TC 1.A.8) family.</text>
</comment>
<dbReference type="PRINTS" id="PR00783">
    <property type="entry name" value="MINTRINSICP"/>
</dbReference>
<feature type="transmembrane region" description="Helical" evidence="9">
    <location>
        <begin position="183"/>
        <end position="205"/>
    </location>
</feature>
<dbReference type="SUPFAM" id="SSF81338">
    <property type="entry name" value="Aquaporin-like"/>
    <property type="match status" value="2"/>
</dbReference>
<dbReference type="InterPro" id="IPR034294">
    <property type="entry name" value="Aquaporin_transptr"/>
</dbReference>
<evidence type="ECO:0000256" key="8">
    <source>
        <dbReference type="SAM" id="MobiDB-lite"/>
    </source>
</evidence>
<keyword evidence="4" id="KW-0677">Repeat</keyword>
<comment type="caution">
    <text evidence="10">The sequence shown here is derived from an EMBL/GenBank/DDBJ whole genome shotgun (WGS) entry which is preliminary data.</text>
</comment>
<dbReference type="AlphaFoldDB" id="A0A835ASU0"/>
<dbReference type="GO" id="GO:0015267">
    <property type="term" value="F:channel activity"/>
    <property type="evidence" value="ECO:0007669"/>
    <property type="project" value="InterPro"/>
</dbReference>
<keyword evidence="2 7" id="KW-0813">Transport</keyword>
<feature type="transmembrane region" description="Helical" evidence="9">
    <location>
        <begin position="83"/>
        <end position="103"/>
    </location>
</feature>
<evidence type="ECO:0000256" key="3">
    <source>
        <dbReference type="ARBA" id="ARBA00022692"/>
    </source>
</evidence>
<keyword evidence="11" id="KW-1185">Reference proteome</keyword>
<evidence type="ECO:0000256" key="2">
    <source>
        <dbReference type="ARBA" id="ARBA00022448"/>
    </source>
</evidence>
<dbReference type="Proteomes" id="UP000636709">
    <property type="component" value="Unassembled WGS sequence"/>
</dbReference>
<evidence type="ECO:0000256" key="5">
    <source>
        <dbReference type="ARBA" id="ARBA00022989"/>
    </source>
</evidence>
<keyword evidence="3 7" id="KW-0812">Transmembrane</keyword>
<evidence type="ECO:0000313" key="10">
    <source>
        <dbReference type="EMBL" id="KAF8672302.1"/>
    </source>
</evidence>
<name>A0A835ASU0_9POAL</name>
<evidence type="ECO:0000313" key="11">
    <source>
        <dbReference type="Proteomes" id="UP000636709"/>
    </source>
</evidence>
<dbReference type="PROSITE" id="PS00221">
    <property type="entry name" value="MIP"/>
    <property type="match status" value="1"/>
</dbReference>
<feature type="transmembrane region" description="Helical" evidence="9">
    <location>
        <begin position="260"/>
        <end position="282"/>
    </location>
</feature>
<dbReference type="Pfam" id="PF00230">
    <property type="entry name" value="MIP"/>
    <property type="match status" value="2"/>
</dbReference>
<dbReference type="EMBL" id="JACEFO010002221">
    <property type="protein sequence ID" value="KAF8672302.1"/>
    <property type="molecule type" value="Genomic_DNA"/>
</dbReference>
<evidence type="ECO:0000256" key="1">
    <source>
        <dbReference type="ARBA" id="ARBA00004141"/>
    </source>
</evidence>
<feature type="transmembrane region" description="Helical" evidence="9">
    <location>
        <begin position="225"/>
        <end position="248"/>
    </location>
</feature>
<keyword evidence="6 9" id="KW-0472">Membrane</keyword>
<evidence type="ECO:0000256" key="9">
    <source>
        <dbReference type="SAM" id="Phobius"/>
    </source>
</evidence>
<feature type="compositionally biased region" description="Basic and acidic residues" evidence="8">
    <location>
        <begin position="1"/>
        <end position="28"/>
    </location>
</feature>
<dbReference type="Gene3D" id="1.20.1080.10">
    <property type="entry name" value="Glycerol uptake facilitator protein"/>
    <property type="match status" value="2"/>
</dbReference>
<feature type="transmembrane region" description="Helical" evidence="9">
    <location>
        <begin position="50"/>
        <end position="71"/>
    </location>
</feature>
<evidence type="ECO:0000256" key="7">
    <source>
        <dbReference type="RuleBase" id="RU000477"/>
    </source>
</evidence>
<keyword evidence="5 9" id="KW-1133">Transmembrane helix</keyword>
<comment type="subcellular location">
    <subcellularLocation>
        <location evidence="1">Membrane</location>
        <topology evidence="1">Multi-pass membrane protein</topology>
    </subcellularLocation>
</comment>
<reference evidence="10" key="1">
    <citation type="submission" date="2020-07" db="EMBL/GenBank/DDBJ databases">
        <title>Genome sequence and genetic diversity analysis of an under-domesticated orphan crop, white fonio (Digitaria exilis).</title>
        <authorList>
            <person name="Bennetzen J.L."/>
            <person name="Chen S."/>
            <person name="Ma X."/>
            <person name="Wang X."/>
            <person name="Yssel A.E.J."/>
            <person name="Chaluvadi S.R."/>
            <person name="Johnson M."/>
            <person name="Gangashetty P."/>
            <person name="Hamidou F."/>
            <person name="Sanogo M.D."/>
            <person name="Zwaenepoel A."/>
            <person name="Wallace J."/>
            <person name="Van De Peer Y."/>
            <person name="Van Deynze A."/>
        </authorList>
    </citation>
    <scope>NUCLEOTIDE SEQUENCE</scope>
    <source>
        <tissue evidence="10">Leaves</tissue>
    </source>
</reference>
<dbReference type="OrthoDB" id="3222at2759"/>
<accession>A0A835ASU0</accession>
<dbReference type="PANTHER" id="PTHR45687">
    <property type="entry name" value="AQUAPORIN OR AQUAGLYCEROPORIN RELATED"/>
    <property type="match status" value="1"/>
</dbReference>
<protein>
    <submittedName>
        <fullName evidence="10">Uncharacterized protein</fullName>
    </submittedName>
</protein>
<gene>
    <name evidence="10" type="ORF">HU200_049501</name>
</gene>
<evidence type="ECO:0000256" key="6">
    <source>
        <dbReference type="ARBA" id="ARBA00023136"/>
    </source>
</evidence>
<sequence length="310" mass="32448">MAADPEIIRQEQQQREEHGGESSGKDYADPPPEPVLAASELRRWSLYRAAIAEFVATMLFLYVTVATVIGYKRQAESDPSGCSGVGALGIAWAFGGMIFLLVYCTAGISGEFRTSPSSIPLPHAKIIHVKISDVIRARPSPTKIWALPPDAAQSSPVLATSGHINPAVTLALLLARKVSLPRAALYVAAQCLGAVCGAGVVRAIHSPGNSFARLGGGANVVGDGYGRGTGLAAEVVGTFVLVYTVFSATDAKRNARDSHIPVLAPLPIGFAVFVVPLATIPITGTGINPARSFGAAVVYNQARAWHDQVN</sequence>
<organism evidence="10 11">
    <name type="scientific">Digitaria exilis</name>
    <dbReference type="NCBI Taxonomy" id="1010633"/>
    <lineage>
        <taxon>Eukaryota</taxon>
        <taxon>Viridiplantae</taxon>
        <taxon>Streptophyta</taxon>
        <taxon>Embryophyta</taxon>
        <taxon>Tracheophyta</taxon>
        <taxon>Spermatophyta</taxon>
        <taxon>Magnoliopsida</taxon>
        <taxon>Liliopsida</taxon>
        <taxon>Poales</taxon>
        <taxon>Poaceae</taxon>
        <taxon>PACMAD clade</taxon>
        <taxon>Panicoideae</taxon>
        <taxon>Panicodae</taxon>
        <taxon>Paniceae</taxon>
        <taxon>Anthephorinae</taxon>
        <taxon>Digitaria</taxon>
    </lineage>
</organism>
<dbReference type="InterPro" id="IPR000425">
    <property type="entry name" value="MIP"/>
</dbReference>
<evidence type="ECO:0000256" key="4">
    <source>
        <dbReference type="ARBA" id="ARBA00022737"/>
    </source>
</evidence>
<proteinExistence type="inferred from homology"/>
<dbReference type="GO" id="GO:0016020">
    <property type="term" value="C:membrane"/>
    <property type="evidence" value="ECO:0007669"/>
    <property type="project" value="UniProtKB-SubCell"/>
</dbReference>
<dbReference type="InterPro" id="IPR023271">
    <property type="entry name" value="Aquaporin-like"/>
</dbReference>
<feature type="region of interest" description="Disordered" evidence="8">
    <location>
        <begin position="1"/>
        <end position="32"/>
    </location>
</feature>